<feature type="region of interest" description="Disordered" evidence="5">
    <location>
        <begin position="82"/>
        <end position="205"/>
    </location>
</feature>
<dbReference type="EMBL" id="JABBWM010000009">
    <property type="protein sequence ID" value="KAG2114797.1"/>
    <property type="molecule type" value="Genomic_DNA"/>
</dbReference>
<dbReference type="InterPro" id="IPR021565">
    <property type="entry name" value="Rbsn_Rab-bd"/>
</dbReference>
<organism evidence="7 8">
    <name type="scientific">Suillus discolor</name>
    <dbReference type="NCBI Taxonomy" id="1912936"/>
    <lineage>
        <taxon>Eukaryota</taxon>
        <taxon>Fungi</taxon>
        <taxon>Dikarya</taxon>
        <taxon>Basidiomycota</taxon>
        <taxon>Agaricomycotina</taxon>
        <taxon>Agaricomycetes</taxon>
        <taxon>Agaricomycetidae</taxon>
        <taxon>Boletales</taxon>
        <taxon>Suillineae</taxon>
        <taxon>Suillaceae</taxon>
        <taxon>Suillus</taxon>
    </lineage>
</organism>
<comment type="caution">
    <text evidence="7">The sequence shown here is derived from an EMBL/GenBank/DDBJ whole genome shotgun (WGS) entry which is preliminary data.</text>
</comment>
<keyword evidence="8" id="KW-1185">Reference proteome</keyword>
<keyword evidence="1" id="KW-0479">Metal-binding</keyword>
<dbReference type="CDD" id="cd15737">
    <property type="entry name" value="FYVE2_Vac1p_like"/>
    <property type="match status" value="1"/>
</dbReference>
<evidence type="ECO:0000313" key="8">
    <source>
        <dbReference type="Proteomes" id="UP000823399"/>
    </source>
</evidence>
<gene>
    <name evidence="7" type="ORF">F5147DRAFT_630560</name>
</gene>
<feature type="compositionally biased region" description="Pro residues" evidence="5">
    <location>
        <begin position="260"/>
        <end position="278"/>
    </location>
</feature>
<dbReference type="SMART" id="SM00064">
    <property type="entry name" value="FYVE"/>
    <property type="match status" value="1"/>
</dbReference>
<dbReference type="SUPFAM" id="SSF140125">
    <property type="entry name" value="Rabenosyn-5 Rab-binding domain-like"/>
    <property type="match status" value="1"/>
</dbReference>
<dbReference type="InterPro" id="IPR000306">
    <property type="entry name" value="Znf_FYVE"/>
</dbReference>
<evidence type="ECO:0000256" key="2">
    <source>
        <dbReference type="ARBA" id="ARBA00022771"/>
    </source>
</evidence>
<keyword evidence="3" id="KW-0862">Zinc</keyword>
<evidence type="ECO:0000256" key="1">
    <source>
        <dbReference type="ARBA" id="ARBA00022723"/>
    </source>
</evidence>
<sequence>MDSPPNVPYQAYKSKRHSRAVSSIHLVPNVSPPPMSRPSSMASIPPSVPAPTFTRPHEYYESEKVLTVSTEYPNVITVVTDKTRAPSVDIVHSRDLSSSPTTNGSSTSTELPSPTSIDVALPDPVQTPVPDEEPVPRTNGKDKEMELPISSPASSVTKLPPTSPKPSKFRRLRPPPAKSPLASPLRPPVTHSPAPSTSSRQLDALHALHSPVMHSRVTSVTSVISDSGKLPPSVLLPRASAPFAQNIISPPPRSSSMVAPLPPPKLYSPTPTPGPLLPPSSSAPVSATTSTSGSPAASTPSLPSTSSAPASSSAQIRTSTPTRSAAPYRPGFQPKGVYRPRTDEFAEYRTKRVDEGRIEQTKLERRLEKLIALHFPVENSVEKGVGARKDEVSVNGRGMEKRRASSFFNLDLKNMDASELWKGVLQSQMIQGSNGDTRAAEQRITPWQDDAAVSKCPLCLASFHPLTNRKHHCRLCGTIICSLPPKLPQRQSPCSVLFVVDAKTRRIEEVGEGVDYGVRRAGAGEEEKFLRGVRICRSCRPVLTRQQYWQEMASVPPFVRFYDAFISLEKEIEDAIPQFQDLLLTLSNDDQPTKEASAARKRLLDAFAQYDVLAKRIRDIPCNTGSSQNHVQLAVLSRANLFLQKHMFPLQSLPKPKKRDSTSSPVPFETPLVDPDSDLAHTLQPLLEQEALLESFVGEAMAHRKFEDAKTLKANLAEIRAEIDRMLGDAVR</sequence>
<keyword evidence="2 4" id="KW-0863">Zinc-finger</keyword>
<evidence type="ECO:0000256" key="3">
    <source>
        <dbReference type="ARBA" id="ARBA00022833"/>
    </source>
</evidence>
<dbReference type="PANTHER" id="PTHR48125:SF12">
    <property type="entry name" value="AT HOOK TRANSCRIPTION FACTOR FAMILY-RELATED"/>
    <property type="match status" value="1"/>
</dbReference>
<dbReference type="PROSITE" id="PS50178">
    <property type="entry name" value="ZF_FYVE"/>
    <property type="match status" value="1"/>
</dbReference>
<protein>
    <recommendedName>
        <fullName evidence="6">FYVE-type domain-containing protein</fullName>
    </recommendedName>
</protein>
<dbReference type="Pfam" id="PF11464">
    <property type="entry name" value="Rbsn"/>
    <property type="match status" value="1"/>
</dbReference>
<evidence type="ECO:0000259" key="6">
    <source>
        <dbReference type="PROSITE" id="PS50178"/>
    </source>
</evidence>
<dbReference type="InterPro" id="IPR017455">
    <property type="entry name" value="Znf_FYVE-rel"/>
</dbReference>
<feature type="compositionally biased region" description="Low complexity" evidence="5">
    <location>
        <begin position="97"/>
        <end position="116"/>
    </location>
</feature>
<feature type="region of interest" description="Disordered" evidence="5">
    <location>
        <begin position="1"/>
        <end position="49"/>
    </location>
</feature>
<proteinExistence type="predicted"/>
<feature type="region of interest" description="Disordered" evidence="5">
    <location>
        <begin position="653"/>
        <end position="676"/>
    </location>
</feature>
<dbReference type="GO" id="GO:0008270">
    <property type="term" value="F:zinc ion binding"/>
    <property type="evidence" value="ECO:0007669"/>
    <property type="project" value="UniProtKB-KW"/>
</dbReference>
<dbReference type="GeneID" id="64695036"/>
<dbReference type="InterPro" id="IPR011011">
    <property type="entry name" value="Znf_FYVE_PHD"/>
</dbReference>
<evidence type="ECO:0000256" key="4">
    <source>
        <dbReference type="PROSITE-ProRule" id="PRU00091"/>
    </source>
</evidence>
<dbReference type="SUPFAM" id="SSF57903">
    <property type="entry name" value="FYVE/PHD zinc finger"/>
    <property type="match status" value="1"/>
</dbReference>
<accession>A0A9P7FFE8</accession>
<dbReference type="Gene3D" id="4.10.860.20">
    <property type="entry name" value="Rabenosyn, Rab binding domain"/>
    <property type="match status" value="1"/>
</dbReference>
<feature type="domain" description="FYVE-type" evidence="6">
    <location>
        <begin position="450"/>
        <end position="544"/>
    </location>
</feature>
<dbReference type="Proteomes" id="UP000823399">
    <property type="component" value="Unassembled WGS sequence"/>
</dbReference>
<dbReference type="Pfam" id="PF01363">
    <property type="entry name" value="FYVE"/>
    <property type="match status" value="1"/>
</dbReference>
<dbReference type="OrthoDB" id="166134at2759"/>
<dbReference type="InterPro" id="IPR013083">
    <property type="entry name" value="Znf_RING/FYVE/PHD"/>
</dbReference>
<dbReference type="Gene3D" id="3.30.40.10">
    <property type="entry name" value="Zinc/RING finger domain, C3HC4 (zinc finger)"/>
    <property type="match status" value="1"/>
</dbReference>
<feature type="region of interest" description="Disordered" evidence="5">
    <location>
        <begin position="244"/>
        <end position="343"/>
    </location>
</feature>
<reference evidence="7" key="1">
    <citation type="journal article" date="2020" name="New Phytol.">
        <title>Comparative genomics reveals dynamic genome evolution in host specialist ectomycorrhizal fungi.</title>
        <authorList>
            <person name="Lofgren L.A."/>
            <person name="Nguyen N.H."/>
            <person name="Vilgalys R."/>
            <person name="Ruytinx J."/>
            <person name="Liao H.L."/>
            <person name="Branco S."/>
            <person name="Kuo A."/>
            <person name="LaButti K."/>
            <person name="Lipzen A."/>
            <person name="Andreopoulos W."/>
            <person name="Pangilinan J."/>
            <person name="Riley R."/>
            <person name="Hundley H."/>
            <person name="Na H."/>
            <person name="Barry K."/>
            <person name="Grigoriev I.V."/>
            <person name="Stajich J.E."/>
            <person name="Kennedy P.G."/>
        </authorList>
    </citation>
    <scope>NUCLEOTIDE SEQUENCE</scope>
    <source>
        <strain evidence="7">FC423</strain>
    </source>
</reference>
<dbReference type="AlphaFoldDB" id="A0A9P7FFE8"/>
<dbReference type="RefSeq" id="XP_041296745.1">
    <property type="nucleotide sequence ID" value="XM_041432777.1"/>
</dbReference>
<feature type="compositionally biased region" description="Low complexity" evidence="5">
    <location>
        <begin position="279"/>
        <end position="314"/>
    </location>
</feature>
<evidence type="ECO:0000313" key="7">
    <source>
        <dbReference type="EMBL" id="KAG2114797.1"/>
    </source>
</evidence>
<dbReference type="InterPro" id="IPR036531">
    <property type="entry name" value="Rbsn_Rab-bd_sf"/>
</dbReference>
<evidence type="ECO:0000256" key="5">
    <source>
        <dbReference type="SAM" id="MobiDB-lite"/>
    </source>
</evidence>
<dbReference type="PANTHER" id="PTHR48125">
    <property type="entry name" value="LP07818P1"/>
    <property type="match status" value="1"/>
</dbReference>
<name>A0A9P7FFE8_9AGAM</name>